<gene>
    <name evidence="2" type="ORF">DASC09_001110</name>
</gene>
<keyword evidence="1" id="KW-0472">Membrane</keyword>
<name>A0AAV5QDQ9_9ASCO</name>
<evidence type="ECO:0000313" key="3">
    <source>
        <dbReference type="Proteomes" id="UP001360560"/>
    </source>
</evidence>
<feature type="transmembrane region" description="Helical" evidence="1">
    <location>
        <begin position="175"/>
        <end position="194"/>
    </location>
</feature>
<evidence type="ECO:0000256" key="1">
    <source>
        <dbReference type="SAM" id="Phobius"/>
    </source>
</evidence>
<comment type="caution">
    <text evidence="2">The sequence shown here is derived from an EMBL/GenBank/DDBJ whole genome shotgun (WGS) entry which is preliminary data.</text>
</comment>
<dbReference type="RefSeq" id="XP_064849786.1">
    <property type="nucleotide sequence ID" value="XM_064993714.1"/>
</dbReference>
<evidence type="ECO:0000313" key="2">
    <source>
        <dbReference type="EMBL" id="GMM32786.1"/>
    </source>
</evidence>
<dbReference type="EMBL" id="BTFZ01000001">
    <property type="protein sequence ID" value="GMM32786.1"/>
    <property type="molecule type" value="Genomic_DNA"/>
</dbReference>
<dbReference type="PANTHER" id="PTHR28092">
    <property type="entry name" value="FACTOR-INDUCED GENE 1 PROTEIN"/>
    <property type="match status" value="1"/>
</dbReference>
<dbReference type="Pfam" id="PF12351">
    <property type="entry name" value="Fig1"/>
    <property type="match status" value="1"/>
</dbReference>
<protein>
    <submittedName>
        <fullName evidence="2">Uncharacterized protein</fullName>
    </submittedName>
</protein>
<sequence>MFSRFANFEWFQLEYLRSREKWLRHTSIIFLVLYIIFGCIVVSGCTSSSVSELNIAKLTYTATEAAMKESPSGVTKLEVNMGYFASCIVIHTNDSVSSTSCSTNETTILLANSNQFDQTQVTNADLFNFMVGTAKRFRVRCMDPYSLIVAVILSFICVVSFAFTSPVTANHMYKYAAGLSYISFTLSLVSAIWLQTNITTATGIMNRMADQYFTLSATRGSVDNGLLWAGVAMQLSASIVTGLLGVLGQQIEEVEEDLGLDEKI</sequence>
<dbReference type="PANTHER" id="PTHR28092:SF1">
    <property type="entry name" value="FACTOR-INDUCED GENE 1 PROTEIN"/>
    <property type="match status" value="1"/>
</dbReference>
<organism evidence="2 3">
    <name type="scientific">Saccharomycopsis crataegensis</name>
    <dbReference type="NCBI Taxonomy" id="43959"/>
    <lineage>
        <taxon>Eukaryota</taxon>
        <taxon>Fungi</taxon>
        <taxon>Dikarya</taxon>
        <taxon>Ascomycota</taxon>
        <taxon>Saccharomycotina</taxon>
        <taxon>Saccharomycetes</taxon>
        <taxon>Saccharomycopsidaceae</taxon>
        <taxon>Saccharomycopsis</taxon>
    </lineage>
</organism>
<feature type="transmembrane region" description="Helical" evidence="1">
    <location>
        <begin position="22"/>
        <end position="42"/>
    </location>
</feature>
<accession>A0AAV5QDQ9</accession>
<dbReference type="GO" id="GO:0016020">
    <property type="term" value="C:membrane"/>
    <property type="evidence" value="ECO:0007669"/>
    <property type="project" value="InterPro"/>
</dbReference>
<dbReference type="GeneID" id="90070765"/>
<proteinExistence type="predicted"/>
<reference evidence="2 3" key="1">
    <citation type="journal article" date="2023" name="Elife">
        <title>Identification of key yeast species and microbe-microbe interactions impacting larval growth of Drosophila in the wild.</title>
        <authorList>
            <person name="Mure A."/>
            <person name="Sugiura Y."/>
            <person name="Maeda R."/>
            <person name="Honda K."/>
            <person name="Sakurai N."/>
            <person name="Takahashi Y."/>
            <person name="Watada M."/>
            <person name="Katoh T."/>
            <person name="Gotoh A."/>
            <person name="Gotoh Y."/>
            <person name="Taniguchi I."/>
            <person name="Nakamura K."/>
            <person name="Hayashi T."/>
            <person name="Katayama T."/>
            <person name="Uemura T."/>
            <person name="Hattori Y."/>
        </authorList>
    </citation>
    <scope>NUCLEOTIDE SEQUENCE [LARGE SCALE GENOMIC DNA]</scope>
    <source>
        <strain evidence="2 3">SC-9</strain>
    </source>
</reference>
<feature type="transmembrane region" description="Helical" evidence="1">
    <location>
        <begin position="145"/>
        <end position="163"/>
    </location>
</feature>
<keyword evidence="1" id="KW-1133">Transmembrane helix</keyword>
<dbReference type="AlphaFoldDB" id="A0AAV5QDQ9"/>
<dbReference type="GO" id="GO:0000747">
    <property type="term" value="P:conjugation with cellular fusion"/>
    <property type="evidence" value="ECO:0007669"/>
    <property type="project" value="TreeGrafter"/>
</dbReference>
<dbReference type="Proteomes" id="UP001360560">
    <property type="component" value="Unassembled WGS sequence"/>
</dbReference>
<keyword evidence="1" id="KW-0812">Transmembrane</keyword>
<keyword evidence="3" id="KW-1185">Reference proteome</keyword>
<dbReference type="GO" id="GO:0043332">
    <property type="term" value="C:mating projection tip"/>
    <property type="evidence" value="ECO:0007669"/>
    <property type="project" value="TreeGrafter"/>
</dbReference>
<dbReference type="InterPro" id="IPR033481">
    <property type="entry name" value="Dni1/Fig1"/>
</dbReference>